<evidence type="ECO:0000259" key="4">
    <source>
        <dbReference type="Pfam" id="PF00725"/>
    </source>
</evidence>
<reference evidence="7" key="1">
    <citation type="submission" date="2015-11" db="EMBL/GenBank/DDBJ databases">
        <authorList>
            <person name="Varghese N."/>
        </authorList>
    </citation>
    <scope>NUCLEOTIDE SEQUENCE [LARGE SCALE GENOMIC DNA]</scope>
</reference>
<evidence type="ECO:0000313" key="6">
    <source>
        <dbReference type="EMBL" id="CUU06307.1"/>
    </source>
</evidence>
<evidence type="ECO:0000256" key="3">
    <source>
        <dbReference type="PIRSR" id="PIRSR000105-1"/>
    </source>
</evidence>
<dbReference type="InterPro" id="IPR008927">
    <property type="entry name" value="6-PGluconate_DH-like_C_sf"/>
</dbReference>
<dbReference type="InterPro" id="IPR013328">
    <property type="entry name" value="6PGD_dom2"/>
</dbReference>
<organism evidence="6 7">
    <name type="scientific">Candidatus Thermokryptus mobilis</name>
    <dbReference type="NCBI Taxonomy" id="1643428"/>
    <lineage>
        <taxon>Bacteria</taxon>
        <taxon>Pseudomonadati</taxon>
        <taxon>Candidatus Kryptoniota</taxon>
        <taxon>Candidatus Thermokryptus</taxon>
    </lineage>
</organism>
<keyword evidence="7" id="KW-1185">Reference proteome</keyword>
<dbReference type="Pfam" id="PF02737">
    <property type="entry name" value="3HCDH_N"/>
    <property type="match status" value="1"/>
</dbReference>
<dbReference type="SUPFAM" id="SSF51735">
    <property type="entry name" value="NAD(P)-binding Rossmann-fold domains"/>
    <property type="match status" value="1"/>
</dbReference>
<feature type="domain" description="3-hydroxyacyl-CoA dehydrogenase C-terminal" evidence="4">
    <location>
        <begin position="210"/>
        <end position="305"/>
    </location>
</feature>
<comment type="similarity">
    <text evidence="1">Belongs to the 3-hydroxyacyl-CoA dehydrogenase family.</text>
</comment>
<dbReference type="Gene3D" id="3.40.50.720">
    <property type="entry name" value="NAD(P)-binding Rossmann-like Domain"/>
    <property type="match status" value="1"/>
</dbReference>
<dbReference type="FunFam" id="3.40.50.720:FF:000009">
    <property type="entry name" value="Fatty oxidation complex, alpha subunit"/>
    <property type="match status" value="1"/>
</dbReference>
<dbReference type="InterPro" id="IPR036291">
    <property type="entry name" value="NAD(P)-bd_dom_sf"/>
</dbReference>
<evidence type="ECO:0000256" key="2">
    <source>
        <dbReference type="ARBA" id="ARBA00023002"/>
    </source>
</evidence>
<feature type="site" description="Important for catalytic activity" evidence="3">
    <location>
        <position position="164"/>
    </location>
</feature>
<keyword evidence="2" id="KW-0560">Oxidoreductase</keyword>
<dbReference type="InterPro" id="IPR006180">
    <property type="entry name" value="3-OHacyl-CoA_DH_CS"/>
</dbReference>
<dbReference type="Gene3D" id="1.10.1040.10">
    <property type="entry name" value="N-(1-d-carboxylethyl)-l-norvaline Dehydrogenase, domain 2"/>
    <property type="match status" value="1"/>
</dbReference>
<feature type="domain" description="3-hydroxyacyl-CoA dehydrogenase NAD binding" evidence="5">
    <location>
        <begin position="29"/>
        <end position="206"/>
    </location>
</feature>
<accession>A0A0S4N6Q2</accession>
<dbReference type="STRING" id="1643428.GCA_001442855_01458"/>
<dbReference type="PANTHER" id="PTHR48075">
    <property type="entry name" value="3-HYDROXYACYL-COA DEHYDROGENASE FAMILY PROTEIN"/>
    <property type="match status" value="1"/>
</dbReference>
<proteinExistence type="inferred from homology"/>
<dbReference type="PIRSF" id="PIRSF000105">
    <property type="entry name" value="HCDH"/>
    <property type="match status" value="1"/>
</dbReference>
<dbReference type="InterPro" id="IPR006176">
    <property type="entry name" value="3-OHacyl-CoA_DH_NAD-bd"/>
</dbReference>
<dbReference type="InterPro" id="IPR006108">
    <property type="entry name" value="3HC_DH_C"/>
</dbReference>
<dbReference type="InterPro" id="IPR022694">
    <property type="entry name" value="3-OHacyl-CoA_DH"/>
</dbReference>
<evidence type="ECO:0000256" key="1">
    <source>
        <dbReference type="ARBA" id="ARBA00009463"/>
    </source>
</evidence>
<dbReference type="SUPFAM" id="SSF48179">
    <property type="entry name" value="6-phosphogluconate dehydrogenase C-terminal domain-like"/>
    <property type="match status" value="1"/>
</dbReference>
<evidence type="ECO:0000313" key="7">
    <source>
        <dbReference type="Proteomes" id="UP000320623"/>
    </source>
</evidence>
<dbReference type="AlphaFoldDB" id="A0A0S4N6Q2"/>
<dbReference type="GO" id="GO:0006635">
    <property type="term" value="P:fatty acid beta-oxidation"/>
    <property type="evidence" value="ECO:0007669"/>
    <property type="project" value="TreeGrafter"/>
</dbReference>
<protein>
    <submittedName>
        <fullName evidence="6">3-hydroxybutyryl-CoA dehydrogenase</fullName>
    </submittedName>
</protein>
<dbReference type="EMBL" id="FAOO01000009">
    <property type="protein sequence ID" value="CUU06307.1"/>
    <property type="molecule type" value="Genomic_DNA"/>
</dbReference>
<evidence type="ECO:0000259" key="5">
    <source>
        <dbReference type="Pfam" id="PF02737"/>
    </source>
</evidence>
<dbReference type="GO" id="GO:0070403">
    <property type="term" value="F:NAD+ binding"/>
    <property type="evidence" value="ECO:0007669"/>
    <property type="project" value="InterPro"/>
</dbReference>
<sequence>MQSEINRGVLGEILDEIKPSSSEKQRIRNVAVIGVGVMGRGIVQTIAQAGFDVIAVEKDEESLNLAKEKLEEALDYEIQRWAMTKSEKKSILSRIDWTTEIEDVKECELVIEAVDEDFELKKAIFKKLDQICPPHTIFVSNTSTLSLTKISEVTKRADKIIGMHFLNPVPKVPLVELVRALKTSDETFKKVKTFAEQIGKTVVEVYEYPGFVTTRVILPMLNEAMHVLMEGIATAEGIDTAMKLGYNFQMGPLEMADTMGLDEVLTWMETLYKELGEKYRPCPILRKLVREGKLGKKTGEGFFKYDEYGRKIGEK</sequence>
<gene>
    <name evidence="6" type="ORF">JGI1_01489</name>
</gene>
<dbReference type="PANTHER" id="PTHR48075:SF5">
    <property type="entry name" value="3-HYDROXYBUTYRYL-COA DEHYDROGENASE"/>
    <property type="match status" value="1"/>
</dbReference>
<name>A0A0S4N6Q2_9BACT</name>
<dbReference type="Pfam" id="PF00725">
    <property type="entry name" value="3HCDH"/>
    <property type="match status" value="1"/>
</dbReference>
<dbReference type="GO" id="GO:0008691">
    <property type="term" value="F:3-hydroxybutyryl-CoA dehydrogenase activity"/>
    <property type="evidence" value="ECO:0007669"/>
    <property type="project" value="TreeGrafter"/>
</dbReference>
<dbReference type="PROSITE" id="PS00067">
    <property type="entry name" value="3HCDH"/>
    <property type="match status" value="1"/>
</dbReference>
<dbReference type="Proteomes" id="UP000320623">
    <property type="component" value="Unassembled WGS sequence"/>
</dbReference>